<dbReference type="AlphaFoldDB" id="A0A4P6JSH6"/>
<sequence>MLQPRLSSAGMNNNYISNGKSIKQKIKCEGNYLWLTSQSCQQYMLSFQCNQLLFYLKKYVGGYSMLNLLPAIVVGGPAHAGKSVLFYSLTHALHARGIRHHAIRACPDGEGNWSQENDPETVNKIRRPLRGEWPESFVQRICQDLEHRCLPFLVDMGGEPRASQYCIFQHCTHAVLLLRDDKPAATKQWESIVADCDLLPLARLQSKLEGTSVLTSQTPIIEGNITGLIRGQNARAQGPVFEALIDSIANLFQSYSPHELEVMFIRQAPAEPLNLFDIAPDGHLQTVMLPSLLASLPENAPLAVYGKGPNWAYAALAAHANPAPFYQFDPRLPFGWIQPLPVYLSGRKTPEVQIENHQTSDVTVLSINIPEKHLDYFQPNPLPFPSVPTETGLIIDGVIPYWLLTSLVRCYKQAGVAWIAPFYAPMTAGVVVHSRVEAYHPGDLVRKPSI</sequence>
<reference evidence="1 2" key="1">
    <citation type="submission" date="2019-01" db="EMBL/GenBank/DDBJ databases">
        <title>Ktedonosporobacter rubrisoli SCAWS-G2.</title>
        <authorList>
            <person name="Huang Y."/>
            <person name="Yan B."/>
        </authorList>
    </citation>
    <scope>NUCLEOTIDE SEQUENCE [LARGE SCALE GENOMIC DNA]</scope>
    <source>
        <strain evidence="1 2">SCAWS-G2</strain>
    </source>
</reference>
<proteinExistence type="predicted"/>
<name>A0A4P6JSH6_KTERU</name>
<dbReference type="KEGG" id="kbs:EPA93_21885"/>
<protein>
    <submittedName>
        <fullName evidence="1">Uncharacterized protein</fullName>
    </submittedName>
</protein>
<gene>
    <name evidence="1" type="ORF">EPA93_21885</name>
</gene>
<dbReference type="OrthoDB" id="147271at2"/>
<dbReference type="InterPro" id="IPR013409">
    <property type="entry name" value="CRISPR-assoc_prot_Crn3/Csx3"/>
</dbReference>
<dbReference type="Proteomes" id="UP000290365">
    <property type="component" value="Chromosome"/>
</dbReference>
<evidence type="ECO:0000313" key="1">
    <source>
        <dbReference type="EMBL" id="QBD78498.1"/>
    </source>
</evidence>
<dbReference type="EMBL" id="CP035758">
    <property type="protein sequence ID" value="QBD78498.1"/>
    <property type="molecule type" value="Genomic_DNA"/>
</dbReference>
<evidence type="ECO:0000313" key="2">
    <source>
        <dbReference type="Proteomes" id="UP000290365"/>
    </source>
</evidence>
<organism evidence="1 2">
    <name type="scientific">Ktedonosporobacter rubrisoli</name>
    <dbReference type="NCBI Taxonomy" id="2509675"/>
    <lineage>
        <taxon>Bacteria</taxon>
        <taxon>Bacillati</taxon>
        <taxon>Chloroflexota</taxon>
        <taxon>Ktedonobacteria</taxon>
        <taxon>Ktedonobacterales</taxon>
        <taxon>Ktedonosporobacteraceae</taxon>
        <taxon>Ktedonosporobacter</taxon>
    </lineage>
</organism>
<accession>A0A4P6JSH6</accession>
<dbReference type="Pfam" id="PF09620">
    <property type="entry name" value="Cas_csx3"/>
    <property type="match status" value="1"/>
</dbReference>
<keyword evidence="2" id="KW-1185">Reference proteome</keyword>